<evidence type="ECO:0000259" key="7">
    <source>
        <dbReference type="PROSITE" id="PS51471"/>
    </source>
</evidence>
<dbReference type="Pfam" id="PF13640">
    <property type="entry name" value="2OG-FeII_Oxy_3"/>
    <property type="match status" value="1"/>
</dbReference>
<dbReference type="SMART" id="SM00702">
    <property type="entry name" value="P4Hc"/>
    <property type="match status" value="1"/>
</dbReference>
<keyword evidence="9" id="KW-1185">Reference proteome</keyword>
<keyword evidence="2" id="KW-0479">Metal-binding</keyword>
<dbReference type="Gene3D" id="2.60.120.620">
    <property type="entry name" value="q2cbj1_9rhob like domain"/>
    <property type="match status" value="1"/>
</dbReference>
<sequence length="217" mass="24995">MTAIVPFTSASPFDKVMADIREKGWSVTDGFFSDELIDALLLDISEIDNAYMKQAGVGRSSDHQVVLNRRSDYIRWIDPVTPARKSFLDAMLELRLEFNRRLFMGLWDYEAHFSRYEHGAFYEKHVDAFKGKSNRVLSTVLYLNEDWSDADGGQLVLFDEHDESKKIGQFAPIKGRLAIFLSEEFPHEVLASQRTRHSIAGWFRVNNSIQNQVDPDQ</sequence>
<organism evidence="8 9">
    <name type="scientific">Marinomonas piezotolerans</name>
    <dbReference type="NCBI Taxonomy" id="2213058"/>
    <lineage>
        <taxon>Bacteria</taxon>
        <taxon>Pseudomonadati</taxon>
        <taxon>Pseudomonadota</taxon>
        <taxon>Gammaproteobacteria</taxon>
        <taxon>Oceanospirillales</taxon>
        <taxon>Oceanospirillaceae</taxon>
        <taxon>Marinomonas</taxon>
    </lineage>
</organism>
<keyword evidence="6" id="KW-0408">Iron</keyword>
<dbReference type="RefSeq" id="WP_115466297.1">
    <property type="nucleotide sequence ID" value="NZ_QKRA01000001.1"/>
</dbReference>
<comment type="caution">
    <text evidence="8">The sequence shown here is derived from an EMBL/GenBank/DDBJ whole genome shotgun (WGS) entry which is preliminary data.</text>
</comment>
<dbReference type="PANTHER" id="PTHR12907">
    <property type="entry name" value="EGL NINE HOMOLOG-RELATED"/>
    <property type="match status" value="1"/>
</dbReference>
<name>A0A370UD44_9GAMM</name>
<reference evidence="8 9" key="1">
    <citation type="submission" date="2018-06" db="EMBL/GenBank/DDBJ databases">
        <title>Marinomonas sp. YLB-05 draft genome sequence.</title>
        <authorList>
            <person name="Yu L."/>
            <person name="Tang X."/>
        </authorList>
    </citation>
    <scope>NUCLEOTIDE SEQUENCE [LARGE SCALE GENOMIC DNA]</scope>
    <source>
        <strain evidence="8 9">YLB-05</strain>
    </source>
</reference>
<keyword evidence="4" id="KW-0223">Dioxygenase</keyword>
<dbReference type="OrthoDB" id="9783171at2"/>
<dbReference type="PROSITE" id="PS51471">
    <property type="entry name" value="FE2OG_OXY"/>
    <property type="match status" value="1"/>
</dbReference>
<dbReference type="InterPro" id="IPR006620">
    <property type="entry name" value="Pro_4_hyd_alph"/>
</dbReference>
<dbReference type="GO" id="GO:0031543">
    <property type="term" value="F:peptidyl-proline dioxygenase activity"/>
    <property type="evidence" value="ECO:0007669"/>
    <property type="project" value="TreeGrafter"/>
</dbReference>
<dbReference type="EMBL" id="QKRA01000001">
    <property type="protein sequence ID" value="RDL45708.1"/>
    <property type="molecule type" value="Genomic_DNA"/>
</dbReference>
<evidence type="ECO:0000256" key="1">
    <source>
        <dbReference type="ARBA" id="ARBA00001961"/>
    </source>
</evidence>
<dbReference type="InterPro" id="IPR051559">
    <property type="entry name" value="HIF_prolyl_hydroxylases"/>
</dbReference>
<evidence type="ECO:0000256" key="2">
    <source>
        <dbReference type="ARBA" id="ARBA00022723"/>
    </source>
</evidence>
<dbReference type="GO" id="GO:0071456">
    <property type="term" value="P:cellular response to hypoxia"/>
    <property type="evidence" value="ECO:0007669"/>
    <property type="project" value="TreeGrafter"/>
</dbReference>
<proteinExistence type="predicted"/>
<dbReference type="InterPro" id="IPR005123">
    <property type="entry name" value="Oxoglu/Fe-dep_dioxygenase_dom"/>
</dbReference>
<evidence type="ECO:0000256" key="6">
    <source>
        <dbReference type="ARBA" id="ARBA00023004"/>
    </source>
</evidence>
<evidence type="ECO:0000313" key="9">
    <source>
        <dbReference type="Proteomes" id="UP000254326"/>
    </source>
</evidence>
<dbReference type="AlphaFoldDB" id="A0A370UD44"/>
<dbReference type="GO" id="GO:0031418">
    <property type="term" value="F:L-ascorbic acid binding"/>
    <property type="evidence" value="ECO:0007669"/>
    <property type="project" value="UniProtKB-KW"/>
</dbReference>
<evidence type="ECO:0000313" key="8">
    <source>
        <dbReference type="EMBL" id="RDL45708.1"/>
    </source>
</evidence>
<evidence type="ECO:0000256" key="4">
    <source>
        <dbReference type="ARBA" id="ARBA00022964"/>
    </source>
</evidence>
<protein>
    <submittedName>
        <fullName evidence="8">2OG-Fe(II) oxygenase</fullName>
    </submittedName>
</protein>
<dbReference type="InterPro" id="IPR044862">
    <property type="entry name" value="Pro_4_hyd_alph_FE2OG_OXY"/>
</dbReference>
<feature type="domain" description="Fe2OG dioxygenase" evidence="7">
    <location>
        <begin position="97"/>
        <end position="205"/>
    </location>
</feature>
<keyword evidence="5" id="KW-0560">Oxidoreductase</keyword>
<keyword evidence="3" id="KW-0847">Vitamin C</keyword>
<dbReference type="PANTHER" id="PTHR12907:SF26">
    <property type="entry name" value="HIF PROLYL HYDROXYLASE, ISOFORM C"/>
    <property type="match status" value="1"/>
</dbReference>
<dbReference type="GO" id="GO:0008198">
    <property type="term" value="F:ferrous iron binding"/>
    <property type="evidence" value="ECO:0007669"/>
    <property type="project" value="TreeGrafter"/>
</dbReference>
<accession>A0A370UD44</accession>
<evidence type="ECO:0000256" key="3">
    <source>
        <dbReference type="ARBA" id="ARBA00022896"/>
    </source>
</evidence>
<evidence type="ECO:0000256" key="5">
    <source>
        <dbReference type="ARBA" id="ARBA00023002"/>
    </source>
</evidence>
<dbReference type="Proteomes" id="UP000254326">
    <property type="component" value="Unassembled WGS sequence"/>
</dbReference>
<comment type="cofactor">
    <cofactor evidence="1">
        <name>L-ascorbate</name>
        <dbReference type="ChEBI" id="CHEBI:38290"/>
    </cofactor>
</comment>
<gene>
    <name evidence="8" type="ORF">DN730_01265</name>
</gene>